<dbReference type="AlphaFoldDB" id="Q0UEI2"/>
<sequence>MSKFMFQLARKEADMGVPCAIHWLLHLQSDVGSGSTVELQKFVKRPAAVPGRSWEPPLLSGARHHVIKGMSLLRRAFIGRAWVVSRALPRPEEGVASCPQRLQCLGLDHAGRPAAWPPLLNRLRASSLLINLQPAAAHLEDPAQPQHGDRRPTGHEFLQQQD</sequence>
<name>Q0UEI2_PHANO</name>
<dbReference type="KEGG" id="pno:SNOG_09832"/>
<dbReference type="InParanoid" id="Q0UEI2"/>
<evidence type="ECO:0000313" key="3">
    <source>
        <dbReference type="Proteomes" id="UP000001055"/>
    </source>
</evidence>
<gene>
    <name evidence="2" type="ORF">SNOG_09832</name>
</gene>
<dbReference type="Proteomes" id="UP000001055">
    <property type="component" value="Unassembled WGS sequence"/>
</dbReference>
<feature type="region of interest" description="Disordered" evidence="1">
    <location>
        <begin position="141"/>
        <end position="162"/>
    </location>
</feature>
<evidence type="ECO:0000313" key="2">
    <source>
        <dbReference type="EMBL" id="EAT83097.1"/>
    </source>
</evidence>
<accession>Q0UEI2</accession>
<dbReference type="GeneID" id="5977023"/>
<organism evidence="2 3">
    <name type="scientific">Phaeosphaeria nodorum (strain SN15 / ATCC MYA-4574 / FGSC 10173)</name>
    <name type="common">Glume blotch fungus</name>
    <name type="synonym">Parastagonospora nodorum</name>
    <dbReference type="NCBI Taxonomy" id="321614"/>
    <lineage>
        <taxon>Eukaryota</taxon>
        <taxon>Fungi</taxon>
        <taxon>Dikarya</taxon>
        <taxon>Ascomycota</taxon>
        <taxon>Pezizomycotina</taxon>
        <taxon>Dothideomycetes</taxon>
        <taxon>Pleosporomycetidae</taxon>
        <taxon>Pleosporales</taxon>
        <taxon>Pleosporineae</taxon>
        <taxon>Phaeosphaeriaceae</taxon>
        <taxon>Parastagonospora</taxon>
    </lineage>
</organism>
<protein>
    <submittedName>
        <fullName evidence="2">Uncharacterized protein</fullName>
    </submittedName>
</protein>
<proteinExistence type="predicted"/>
<dbReference type="EMBL" id="CH445339">
    <property type="protein sequence ID" value="EAT83097.1"/>
    <property type="molecule type" value="Genomic_DNA"/>
</dbReference>
<evidence type="ECO:0000256" key="1">
    <source>
        <dbReference type="SAM" id="MobiDB-lite"/>
    </source>
</evidence>
<dbReference type="RefSeq" id="XP_001800118.1">
    <property type="nucleotide sequence ID" value="XM_001800066.1"/>
</dbReference>
<reference evidence="3" key="1">
    <citation type="journal article" date="2007" name="Plant Cell">
        <title>Dothideomycete-plant interactions illuminated by genome sequencing and EST analysis of the wheat pathogen Stagonospora nodorum.</title>
        <authorList>
            <person name="Hane J.K."/>
            <person name="Lowe R.G."/>
            <person name="Solomon P.S."/>
            <person name="Tan K.C."/>
            <person name="Schoch C.L."/>
            <person name="Spatafora J.W."/>
            <person name="Crous P.W."/>
            <person name="Kodira C."/>
            <person name="Birren B.W."/>
            <person name="Galagan J.E."/>
            <person name="Torriani S.F."/>
            <person name="McDonald B.A."/>
            <person name="Oliver R.P."/>
        </authorList>
    </citation>
    <scope>NUCLEOTIDE SEQUENCE [LARGE SCALE GENOMIC DNA]</scope>
    <source>
        <strain evidence="3">SN15 / ATCC MYA-4574 / FGSC 10173</strain>
    </source>
</reference>